<sequence length="263" mass="29832">MVKGYCLPLSPEGRASALDPPPWHYGGDVLAVTFKTDKAQVERHLIPPLKPGPQPELAFAWFVEWTSISEANPELAYVNPERTQYKEFFIAISCSYEGEAGFTVPYIWVDNDFTLLRGWFQGFPKKLGRIWITKLHPLNPLQGGIKPGVKLKGICESHCERIAEASIKITGRTTHEEMPKPKFYLVRHFPNIEDPSRPSVYELVQSVVENVKYGEVWKGEAGLKLYESEIEEHHFLEPLEILCGYYFSIGLTINGGKVLKRIG</sequence>
<dbReference type="AlphaFoldDB" id="A0A2R7Y1D0"/>
<reference evidence="1 2" key="1">
    <citation type="submission" date="2017-04" db="EMBL/GenBank/DDBJ databases">
        <title>Draft Aigarchaeota genome from a New Zealand hot spring.</title>
        <authorList>
            <person name="Reysenbach A.-L."/>
            <person name="Donaho J.A."/>
            <person name="Gerhart J."/>
            <person name="Kelley J.F."/>
            <person name="Kouba K."/>
            <person name="Podar M."/>
            <person name="Stott M."/>
        </authorList>
    </citation>
    <scope>NUCLEOTIDE SEQUENCE [LARGE SCALE GENOMIC DNA]</scope>
    <source>
        <strain evidence="1">NZ13_MG1</strain>
    </source>
</reference>
<dbReference type="SUPFAM" id="SSF160104">
    <property type="entry name" value="Acetoacetate decarboxylase-like"/>
    <property type="match status" value="1"/>
</dbReference>
<evidence type="ECO:0000313" key="2">
    <source>
        <dbReference type="Proteomes" id="UP000244066"/>
    </source>
</evidence>
<proteinExistence type="predicted"/>
<protein>
    <recommendedName>
        <fullName evidence="3">Acetoacetate decarboxylase</fullName>
    </recommendedName>
</protein>
<dbReference type="InterPro" id="IPR023375">
    <property type="entry name" value="ADC_dom_sf"/>
</dbReference>
<dbReference type="Gene3D" id="2.40.400.10">
    <property type="entry name" value="Acetoacetate decarboxylase-like"/>
    <property type="match status" value="1"/>
</dbReference>
<name>A0A2R7Y1D0_9ARCH</name>
<dbReference type="Pfam" id="PF06314">
    <property type="entry name" value="ADC"/>
    <property type="match status" value="1"/>
</dbReference>
<organism evidence="1 2">
    <name type="scientific">Candidatus Terraquivivens tikiterensis</name>
    <dbReference type="NCBI Taxonomy" id="1980982"/>
    <lineage>
        <taxon>Archaea</taxon>
        <taxon>Nitrososphaerota</taxon>
        <taxon>Candidatus Wolframiiraptoraceae</taxon>
        <taxon>Candidatus Terraquivivens</taxon>
    </lineage>
</organism>
<evidence type="ECO:0000313" key="1">
    <source>
        <dbReference type="EMBL" id="PUA31157.1"/>
    </source>
</evidence>
<dbReference type="Proteomes" id="UP000244066">
    <property type="component" value="Unassembled WGS sequence"/>
</dbReference>
<comment type="caution">
    <text evidence="1">The sequence shown here is derived from an EMBL/GenBank/DDBJ whole genome shotgun (WGS) entry which is preliminary data.</text>
</comment>
<evidence type="ECO:0008006" key="3">
    <source>
        <dbReference type="Google" id="ProtNLM"/>
    </source>
</evidence>
<dbReference type="EMBL" id="NDWU01000024">
    <property type="protein sequence ID" value="PUA31157.1"/>
    <property type="molecule type" value="Genomic_DNA"/>
</dbReference>
<accession>A0A2R7Y1D0</accession>
<dbReference type="InterPro" id="IPR010451">
    <property type="entry name" value="Acetoacetate_decarboxylase"/>
</dbReference>
<dbReference type="GO" id="GO:0016829">
    <property type="term" value="F:lyase activity"/>
    <property type="evidence" value="ECO:0007669"/>
    <property type="project" value="InterPro"/>
</dbReference>
<gene>
    <name evidence="1" type="ORF">B9J98_07405</name>
</gene>